<evidence type="ECO:0000313" key="8">
    <source>
        <dbReference type="Proteomes" id="UP000646548"/>
    </source>
</evidence>
<protein>
    <submittedName>
        <fullName evidence="7">UPF0258 protein KIAA1024-like</fullName>
    </submittedName>
</protein>
<dbReference type="Proteomes" id="UP000646548">
    <property type="component" value="Unassembled WGS sequence"/>
</dbReference>
<evidence type="ECO:0000256" key="2">
    <source>
        <dbReference type="ARBA" id="ARBA00022692"/>
    </source>
</evidence>
<gene>
    <name evidence="7" type="ORF">FQA47_000970</name>
</gene>
<comment type="subcellular location">
    <subcellularLocation>
        <location evidence="5">Endomembrane system</location>
        <topology evidence="5">Single-pass membrane protein</topology>
    </subcellularLocation>
</comment>
<dbReference type="GO" id="GO:0012505">
    <property type="term" value="C:endomembrane system"/>
    <property type="evidence" value="ECO:0007669"/>
    <property type="project" value="UniProtKB-SubCell"/>
</dbReference>
<dbReference type="AlphaFoldDB" id="A0A834F1Q5"/>
<feature type="domain" description="Major intrinsically disordered Notch2-binding receptor 1-like C-terminal" evidence="6">
    <location>
        <begin position="41"/>
        <end position="133"/>
    </location>
</feature>
<dbReference type="EMBL" id="WKFB01001173">
    <property type="protein sequence ID" value="KAF6715097.1"/>
    <property type="molecule type" value="Genomic_DNA"/>
</dbReference>
<keyword evidence="4" id="KW-0472">Membrane</keyword>
<keyword evidence="2" id="KW-0812">Transmembrane</keyword>
<comment type="similarity">
    <text evidence="1">Belongs to the MINAR family.</text>
</comment>
<dbReference type="InterPro" id="IPR009626">
    <property type="entry name" value="MINAR1-like_C"/>
</dbReference>
<dbReference type="PANTHER" id="PTHR31530">
    <property type="entry name" value="MAJOR INTRINSICALLY DISORDERED NOTCH2-BINDING RECEPTOR 1 MINAR1 FAMILY MEMBER"/>
    <property type="match status" value="1"/>
</dbReference>
<sequence>MDISVFPNSNHPEKFLQLNVGTLGAMQGVFQMGAFMSSQKRWQNGVYSQWEKTIKSGDRGPPTTQDRPVAFVDKHLEKHITPFTLTSNIKTNPLYSDTAPKEDWETEKPKPSWTIKEYDTQAIHRHLSNYLKSCPVCEPAPGTTHTSTVVKFAATYAMFVCVSLCVSARWENTCLQLRLSRVSQLVVGQ</sequence>
<evidence type="ECO:0000256" key="5">
    <source>
        <dbReference type="ARBA" id="ARBA00037847"/>
    </source>
</evidence>
<dbReference type="PANTHER" id="PTHR31530:SF4">
    <property type="entry name" value="MAJOR INTRINSICALLY DISORDERED NOTCH2-BINDING RECEPTOR 1-LIKE"/>
    <property type="match status" value="1"/>
</dbReference>
<reference evidence="7" key="1">
    <citation type="journal article" name="BMC Genomics">
        <title>Long-read sequencing and de novo genome assembly of marine medaka (Oryzias melastigma).</title>
        <authorList>
            <person name="Liang P."/>
            <person name="Saqib H.S.A."/>
            <person name="Ni X."/>
            <person name="Shen Y."/>
        </authorList>
    </citation>
    <scope>NUCLEOTIDE SEQUENCE</scope>
    <source>
        <strain evidence="7">Bigg-433</strain>
    </source>
</reference>
<evidence type="ECO:0000259" key="6">
    <source>
        <dbReference type="Pfam" id="PF06789"/>
    </source>
</evidence>
<dbReference type="InterPro" id="IPR039706">
    <property type="entry name" value="MINAR1-like"/>
</dbReference>
<proteinExistence type="inferred from homology"/>
<evidence type="ECO:0000313" key="7">
    <source>
        <dbReference type="EMBL" id="KAF6715097.1"/>
    </source>
</evidence>
<evidence type="ECO:0000256" key="3">
    <source>
        <dbReference type="ARBA" id="ARBA00022989"/>
    </source>
</evidence>
<comment type="caution">
    <text evidence="7">The sequence shown here is derived from an EMBL/GenBank/DDBJ whole genome shotgun (WGS) entry which is preliminary data.</text>
</comment>
<dbReference type="Pfam" id="PF06789">
    <property type="entry name" value="MINAR1_C"/>
    <property type="match status" value="1"/>
</dbReference>
<accession>A0A834F1Q5</accession>
<keyword evidence="3" id="KW-1133">Transmembrane helix</keyword>
<name>A0A834F1Q5_ORYME</name>
<organism evidence="7 8">
    <name type="scientific">Oryzias melastigma</name>
    <name type="common">Marine medaka</name>
    <dbReference type="NCBI Taxonomy" id="30732"/>
    <lineage>
        <taxon>Eukaryota</taxon>
        <taxon>Metazoa</taxon>
        <taxon>Chordata</taxon>
        <taxon>Craniata</taxon>
        <taxon>Vertebrata</taxon>
        <taxon>Euteleostomi</taxon>
        <taxon>Actinopterygii</taxon>
        <taxon>Neopterygii</taxon>
        <taxon>Teleostei</taxon>
        <taxon>Neoteleostei</taxon>
        <taxon>Acanthomorphata</taxon>
        <taxon>Ovalentaria</taxon>
        <taxon>Atherinomorphae</taxon>
        <taxon>Beloniformes</taxon>
        <taxon>Adrianichthyidae</taxon>
        <taxon>Oryziinae</taxon>
        <taxon>Oryzias</taxon>
    </lineage>
</organism>
<evidence type="ECO:0000256" key="1">
    <source>
        <dbReference type="ARBA" id="ARBA00006410"/>
    </source>
</evidence>
<evidence type="ECO:0000256" key="4">
    <source>
        <dbReference type="ARBA" id="ARBA00023136"/>
    </source>
</evidence>